<dbReference type="VEuPathDB" id="PlasmoDB:PCHAS_0113400"/>
<reference evidence="3 4" key="1">
    <citation type="journal article" date="2014" name="BMC Biol.">
        <title>A comprehensive evaluation of rodent malaria parasite genomes and gene expression.</title>
        <authorList>
            <person name="Otto T.D."/>
            <person name="Bohme U."/>
            <person name="Jackson A.P."/>
            <person name="Hunt M."/>
            <person name="Franke-Fayard B."/>
            <person name="Hoeijmakers W.A."/>
            <person name="Religa A.A."/>
            <person name="Robertson L."/>
            <person name="Sanders M."/>
            <person name="Ogun S.A."/>
            <person name="Cunningham D."/>
            <person name="Erhart A."/>
            <person name="Billker O."/>
            <person name="Khan S.M."/>
            <person name="Stunnenberg H.G."/>
            <person name="Langhorne J."/>
            <person name="Holder A.A."/>
            <person name="Waters A.P."/>
            <person name="Newbold C.I."/>
            <person name="Pain A."/>
            <person name="Berriman M."/>
            <person name="Janse C.J."/>
        </authorList>
    </citation>
    <scope>NUCLEOTIDE SEQUENCE [LARGE SCALE GENOMIC DNA]</scope>
    <source>
        <strain evidence="3 4">AS</strain>
    </source>
</reference>
<dbReference type="InterPro" id="IPR006484">
    <property type="entry name" value="PYST_B"/>
</dbReference>
<feature type="transmembrane region" description="Helical" evidence="2">
    <location>
        <begin position="213"/>
        <end position="239"/>
    </location>
</feature>
<name>A0A4V0K030_PLACU</name>
<feature type="transmembrane region" description="Helical" evidence="2">
    <location>
        <begin position="6"/>
        <end position="29"/>
    </location>
</feature>
<dbReference type="NCBIfam" id="TIGR01597">
    <property type="entry name" value="PYST-B"/>
    <property type="match status" value="1"/>
</dbReference>
<keyword evidence="2" id="KW-0472">Membrane</keyword>
<organism evidence="3 4">
    <name type="scientific">Plasmodium chabaudi chabaudi</name>
    <dbReference type="NCBI Taxonomy" id="31271"/>
    <lineage>
        <taxon>Eukaryota</taxon>
        <taxon>Sar</taxon>
        <taxon>Alveolata</taxon>
        <taxon>Apicomplexa</taxon>
        <taxon>Aconoidasida</taxon>
        <taxon>Haemosporida</taxon>
        <taxon>Plasmodiidae</taxon>
        <taxon>Plasmodium</taxon>
        <taxon>Plasmodium (Vinckeia)</taxon>
    </lineage>
</organism>
<dbReference type="Proteomes" id="UP000071118">
    <property type="component" value="Chromosome 1"/>
</dbReference>
<dbReference type="AlphaFoldDB" id="A0A4V0K030"/>
<evidence type="ECO:0000256" key="1">
    <source>
        <dbReference type="SAM" id="Coils"/>
    </source>
</evidence>
<sequence length="264" mass="30787">MQVIHYSLLLLIIFDYSFRIYMFYINLILMFRVSELYFVNESIYLERAAINFRNSRMLADIGNQLNLNKLYQSPLRLANQFNGYNDAGKKIANLQNIIDPHIEKDKENNTLLDLDNIDEEKKKLIYELRKEIEDEQKKFASTRNKRLAMYSIQNRSITKMDDNNYISDQNDYNLENEGNGFEAKDDHFEAKDNEIISRDNYMESKNNGKFKKILRVMGMVAAGLAIILSGGLILIIIPLCTRGSSEESMKRRGLCGLYTKKSKK</sequence>
<dbReference type="Pfam" id="PF09592">
    <property type="entry name" value="DUF2031"/>
    <property type="match status" value="1"/>
</dbReference>
<keyword evidence="2" id="KW-0812">Transmembrane</keyword>
<dbReference type="RefSeq" id="XP_016653032.1">
    <property type="nucleotide sequence ID" value="XM_016798259.1"/>
</dbReference>
<evidence type="ECO:0000256" key="2">
    <source>
        <dbReference type="SAM" id="Phobius"/>
    </source>
</evidence>
<dbReference type="KEGG" id="pcb:PCHAS_0113400"/>
<keyword evidence="1" id="KW-0175">Coiled coil</keyword>
<dbReference type="GeneID" id="3492934"/>
<dbReference type="EMBL" id="LK022878">
    <property type="protein sequence ID" value="VTZ66315.1"/>
    <property type="molecule type" value="Genomic_DNA"/>
</dbReference>
<evidence type="ECO:0000313" key="4">
    <source>
        <dbReference type="Proteomes" id="UP000071118"/>
    </source>
</evidence>
<evidence type="ECO:0000313" key="3">
    <source>
        <dbReference type="EMBL" id="VTZ66315.1"/>
    </source>
</evidence>
<keyword evidence="4" id="KW-1185">Reference proteome</keyword>
<keyword evidence="2" id="KW-1133">Transmembrane helix</keyword>
<accession>A0A4V0K030</accession>
<gene>
    <name evidence="3" type="ORF">PCHAS_0113400</name>
</gene>
<protein>
    <submittedName>
        <fullName evidence="3">Fam-b protein</fullName>
    </submittedName>
</protein>
<feature type="coiled-coil region" evidence="1">
    <location>
        <begin position="114"/>
        <end position="145"/>
    </location>
</feature>
<proteinExistence type="predicted"/>